<evidence type="ECO:0000313" key="3">
    <source>
        <dbReference type="Proteomes" id="UP001276840"/>
    </source>
</evidence>
<feature type="region of interest" description="Disordered" evidence="1">
    <location>
        <begin position="87"/>
        <end position="123"/>
    </location>
</feature>
<sequence length="123" mass="13980">MQATIGEIFDRRHERSSAGDRTKIVAKRCLGFVGRLNREAAARNLALSPFQPAPVFSQPERRPHLDIFTRDEASVRLIDNWPRHRDRNADMRTDHAGPRFNLRAIPGKVSHGFPSGIADKTKR</sequence>
<dbReference type="RefSeq" id="WP_320234470.1">
    <property type="nucleotide sequence ID" value="NZ_JAVIJF010000013.1"/>
</dbReference>
<keyword evidence="3" id="KW-1185">Reference proteome</keyword>
<comment type="caution">
    <text evidence="2">The sequence shown here is derived from an EMBL/GenBank/DDBJ whole genome shotgun (WGS) entry which is preliminary data.</text>
</comment>
<accession>A0ABU4ZMA6</accession>
<protein>
    <recommendedName>
        <fullName evidence="4">Transposase</fullName>
    </recommendedName>
</protein>
<gene>
    <name evidence="2" type="ORF">RFM68_18615</name>
</gene>
<name>A0ABU4ZMA6_9HYPH</name>
<evidence type="ECO:0000256" key="1">
    <source>
        <dbReference type="SAM" id="MobiDB-lite"/>
    </source>
</evidence>
<organism evidence="2 3">
    <name type="scientific">Mesorhizobium montanum</name>
    <dbReference type="NCBI Taxonomy" id="3072323"/>
    <lineage>
        <taxon>Bacteria</taxon>
        <taxon>Pseudomonadati</taxon>
        <taxon>Pseudomonadota</taxon>
        <taxon>Alphaproteobacteria</taxon>
        <taxon>Hyphomicrobiales</taxon>
        <taxon>Phyllobacteriaceae</taxon>
        <taxon>Mesorhizobium</taxon>
    </lineage>
</organism>
<dbReference type="EMBL" id="JAVIJF010000013">
    <property type="protein sequence ID" value="MDX8526517.1"/>
    <property type="molecule type" value="Genomic_DNA"/>
</dbReference>
<reference evidence="2 3" key="1">
    <citation type="submission" date="2023-08" db="EMBL/GenBank/DDBJ databases">
        <title>Implementing the SeqCode for naming new Mesorhizobium species isolated from Vachellia karroo root nodules.</title>
        <authorList>
            <person name="Van Lill M."/>
        </authorList>
    </citation>
    <scope>NUCLEOTIDE SEQUENCE [LARGE SCALE GENOMIC DNA]</scope>
    <source>
        <strain evidence="2 3">MSK 1335</strain>
    </source>
</reference>
<evidence type="ECO:0008006" key="4">
    <source>
        <dbReference type="Google" id="ProtNLM"/>
    </source>
</evidence>
<dbReference type="Proteomes" id="UP001276840">
    <property type="component" value="Unassembled WGS sequence"/>
</dbReference>
<feature type="compositionally biased region" description="Basic and acidic residues" evidence="1">
    <location>
        <begin position="87"/>
        <end position="97"/>
    </location>
</feature>
<evidence type="ECO:0000313" key="2">
    <source>
        <dbReference type="EMBL" id="MDX8526517.1"/>
    </source>
</evidence>
<proteinExistence type="predicted"/>